<feature type="region of interest" description="Disordered" evidence="1">
    <location>
        <begin position="78"/>
        <end position="99"/>
    </location>
</feature>
<dbReference type="AlphaFoldDB" id="A0AAV6TE74"/>
<feature type="region of interest" description="Disordered" evidence="1">
    <location>
        <begin position="146"/>
        <end position="169"/>
    </location>
</feature>
<dbReference type="EMBL" id="JAFNEN010006395">
    <property type="protein sequence ID" value="KAG8156002.1"/>
    <property type="molecule type" value="Genomic_DNA"/>
</dbReference>
<organism evidence="2 3">
    <name type="scientific">Oedothorax gibbosus</name>
    <dbReference type="NCBI Taxonomy" id="931172"/>
    <lineage>
        <taxon>Eukaryota</taxon>
        <taxon>Metazoa</taxon>
        <taxon>Ecdysozoa</taxon>
        <taxon>Arthropoda</taxon>
        <taxon>Chelicerata</taxon>
        <taxon>Arachnida</taxon>
        <taxon>Araneae</taxon>
        <taxon>Araneomorphae</taxon>
        <taxon>Entelegynae</taxon>
        <taxon>Araneoidea</taxon>
        <taxon>Linyphiidae</taxon>
        <taxon>Erigoninae</taxon>
        <taxon>Oedothorax</taxon>
    </lineage>
</organism>
<keyword evidence="3" id="KW-1185">Reference proteome</keyword>
<protein>
    <submittedName>
        <fullName evidence="2">Uncharacterized protein</fullName>
    </submittedName>
</protein>
<evidence type="ECO:0000256" key="1">
    <source>
        <dbReference type="SAM" id="MobiDB-lite"/>
    </source>
</evidence>
<gene>
    <name evidence="2" type="ORF">JTE90_024652</name>
</gene>
<evidence type="ECO:0000313" key="2">
    <source>
        <dbReference type="EMBL" id="KAG8156002.1"/>
    </source>
</evidence>
<comment type="caution">
    <text evidence="2">The sequence shown here is derived from an EMBL/GenBank/DDBJ whole genome shotgun (WGS) entry which is preliminary data.</text>
</comment>
<reference evidence="2 3" key="1">
    <citation type="journal article" date="2022" name="Nat. Ecol. Evol.">
        <title>A masculinizing supergene underlies an exaggerated male reproductive morph in a spider.</title>
        <authorList>
            <person name="Hendrickx F."/>
            <person name="De Corte Z."/>
            <person name="Sonet G."/>
            <person name="Van Belleghem S.M."/>
            <person name="Kostlbacher S."/>
            <person name="Vangestel C."/>
        </authorList>
    </citation>
    <scope>NUCLEOTIDE SEQUENCE [LARGE SCALE GENOMIC DNA]</scope>
    <source>
        <strain evidence="2">W744_W776</strain>
    </source>
</reference>
<feature type="compositionally biased region" description="Basic and acidic residues" evidence="1">
    <location>
        <begin position="146"/>
        <end position="156"/>
    </location>
</feature>
<name>A0AAV6TE74_9ARAC</name>
<proteinExistence type="predicted"/>
<evidence type="ECO:0000313" key="3">
    <source>
        <dbReference type="Proteomes" id="UP000827092"/>
    </source>
</evidence>
<accession>A0AAV6TE74</accession>
<sequence length="169" mass="18752">MPGQEGPRKNLGRSVGVRRENRSSDLGSRGRKTNQNHLVAGSLRKFPSGEGPSLNSVSLVKRMIRGLWGRNDLNPILKPFKGGESPPCMTEGGRDGMRGPRGPFFGNPELGGWDEQTPGLRVRFPGDAMSPHERFWGCSRQWERDGHGSGIRKECETTPQTEENYPLKI</sequence>
<feature type="region of interest" description="Disordered" evidence="1">
    <location>
        <begin position="1"/>
        <end position="53"/>
    </location>
</feature>
<dbReference type="Proteomes" id="UP000827092">
    <property type="component" value="Unassembled WGS sequence"/>
</dbReference>